<evidence type="ECO:0000313" key="1">
    <source>
        <dbReference type="EMBL" id="OPH61849.1"/>
    </source>
</evidence>
<proteinExistence type="predicted"/>
<sequence length="83" mass="9805">MDFIKKKEGCYKNSPMITAITVGLTLNWNLKAPVDFFSNNISISITSFHSNNRNYSLYRCGGMRYKILNQLKQQFYKERNERD</sequence>
<dbReference type="STRING" id="1469647.BC351_00995"/>
<protein>
    <submittedName>
        <fullName evidence="1">Uncharacterized protein</fullName>
    </submittedName>
</protein>
<dbReference type="EMBL" id="MBTG01000001">
    <property type="protein sequence ID" value="OPH61849.1"/>
    <property type="molecule type" value="Genomic_DNA"/>
</dbReference>
<gene>
    <name evidence="1" type="ORF">BC351_00995</name>
</gene>
<comment type="caution">
    <text evidence="1">The sequence shown here is derived from an EMBL/GenBank/DDBJ whole genome shotgun (WGS) entry which is preliminary data.</text>
</comment>
<name>A0A1V4HSB9_9BACL</name>
<accession>A0A1V4HSB9</accession>
<evidence type="ECO:0000313" key="2">
    <source>
        <dbReference type="Proteomes" id="UP000190626"/>
    </source>
</evidence>
<keyword evidence="2" id="KW-1185">Reference proteome</keyword>
<organism evidence="1 2">
    <name type="scientific">Paenibacillus ferrarius</name>
    <dbReference type="NCBI Taxonomy" id="1469647"/>
    <lineage>
        <taxon>Bacteria</taxon>
        <taxon>Bacillati</taxon>
        <taxon>Bacillota</taxon>
        <taxon>Bacilli</taxon>
        <taxon>Bacillales</taxon>
        <taxon>Paenibacillaceae</taxon>
        <taxon>Paenibacillus</taxon>
    </lineage>
</organism>
<dbReference type="Proteomes" id="UP000190626">
    <property type="component" value="Unassembled WGS sequence"/>
</dbReference>
<dbReference type="AlphaFoldDB" id="A0A1V4HSB9"/>
<reference evidence="2" key="1">
    <citation type="submission" date="2016-07" db="EMBL/GenBank/DDBJ databases">
        <authorList>
            <person name="Florea S."/>
            <person name="Webb J.S."/>
            <person name="Jaromczyk J."/>
            <person name="Schardl C.L."/>
        </authorList>
    </citation>
    <scope>NUCLEOTIDE SEQUENCE [LARGE SCALE GENOMIC DNA]</scope>
    <source>
        <strain evidence="2">CY1</strain>
    </source>
</reference>